<evidence type="ECO:0000256" key="11">
    <source>
        <dbReference type="SAM" id="MobiDB-lite"/>
    </source>
</evidence>
<feature type="compositionally biased region" description="Gly residues" evidence="11">
    <location>
        <begin position="216"/>
        <end position="226"/>
    </location>
</feature>
<evidence type="ECO:0000256" key="5">
    <source>
        <dbReference type="ARBA" id="ARBA00022490"/>
    </source>
</evidence>
<comment type="similarity">
    <text evidence="4">Belongs to the Ena/VASP family.</text>
</comment>
<dbReference type="GO" id="GO:0001843">
    <property type="term" value="P:neural tube closure"/>
    <property type="evidence" value="ECO:0007669"/>
    <property type="project" value="TreeGrafter"/>
</dbReference>
<proteinExistence type="inferred from homology"/>
<evidence type="ECO:0000256" key="8">
    <source>
        <dbReference type="ARBA" id="ARBA00023203"/>
    </source>
</evidence>
<dbReference type="RefSeq" id="XP_020501739.1">
    <property type="nucleotide sequence ID" value="XM_020646083.3"/>
</dbReference>
<keyword evidence="9" id="KW-0206">Cytoskeleton</keyword>
<comment type="subcellular location">
    <subcellularLocation>
        <location evidence="2">Cell projection</location>
        <location evidence="2">Filopodium</location>
    </subcellularLocation>
    <subcellularLocation>
        <location evidence="3">Cell projection</location>
        <location evidence="3">Lamellipodium</location>
    </subcellularLocation>
    <subcellularLocation>
        <location evidence="1">Cytoplasm</location>
        <location evidence="1">Cytoskeleton</location>
    </subcellularLocation>
</comment>
<dbReference type="InParanoid" id="A0A3Q3N5I9"/>
<feature type="compositionally biased region" description="Polar residues" evidence="11">
    <location>
        <begin position="315"/>
        <end position="335"/>
    </location>
</feature>
<dbReference type="InterPro" id="IPR000697">
    <property type="entry name" value="WH1/EVH1_dom"/>
</dbReference>
<feature type="compositionally biased region" description="Pro residues" evidence="11">
    <location>
        <begin position="174"/>
        <end position="209"/>
    </location>
</feature>
<dbReference type="SUPFAM" id="SSF50729">
    <property type="entry name" value="PH domain-like"/>
    <property type="match status" value="1"/>
</dbReference>
<dbReference type="InterPro" id="IPR038023">
    <property type="entry name" value="VASP_sf"/>
</dbReference>
<keyword evidence="6" id="KW-0597">Phosphoprotein</keyword>
<dbReference type="GO" id="GO:0003779">
    <property type="term" value="F:actin binding"/>
    <property type="evidence" value="ECO:0007669"/>
    <property type="project" value="UniProtKB-KW"/>
</dbReference>
<dbReference type="GO" id="GO:0005522">
    <property type="term" value="F:profilin binding"/>
    <property type="evidence" value="ECO:0007669"/>
    <property type="project" value="TreeGrafter"/>
</dbReference>
<dbReference type="FunFam" id="2.30.29.30:FF:000047">
    <property type="entry name" value="vasodilator-stimulated phosphoprotein isoform X2"/>
    <property type="match status" value="1"/>
</dbReference>
<evidence type="ECO:0000313" key="14">
    <source>
        <dbReference type="Proteomes" id="UP000261660"/>
    </source>
</evidence>
<dbReference type="GeneTree" id="ENSGT00940000156765"/>
<dbReference type="SUPFAM" id="SSF118370">
    <property type="entry name" value="Vasodilator-stimulated phosphoprotein, VASP, tetramerisation domain"/>
    <property type="match status" value="1"/>
</dbReference>
<dbReference type="Pfam" id="PF08776">
    <property type="entry name" value="VASP_tetra"/>
    <property type="match status" value="1"/>
</dbReference>
<dbReference type="GO" id="GO:0005856">
    <property type="term" value="C:cytoskeleton"/>
    <property type="evidence" value="ECO:0007669"/>
    <property type="project" value="UniProtKB-SubCell"/>
</dbReference>
<feature type="domain" description="WH1" evidence="12">
    <location>
        <begin position="1"/>
        <end position="113"/>
    </location>
</feature>
<dbReference type="GO" id="GO:0030175">
    <property type="term" value="C:filopodium"/>
    <property type="evidence" value="ECO:0007669"/>
    <property type="project" value="UniProtKB-SubCell"/>
</dbReference>
<feature type="compositionally biased region" description="Basic and acidic residues" evidence="11">
    <location>
        <begin position="280"/>
        <end position="296"/>
    </location>
</feature>
<dbReference type="SMART" id="SM00461">
    <property type="entry name" value="WH1"/>
    <property type="match status" value="1"/>
</dbReference>
<dbReference type="Ensembl" id="ENSLBET00000030542.1">
    <property type="protein sequence ID" value="ENSLBEP00000029155.1"/>
    <property type="gene ID" value="ENSLBEG00000022088.1"/>
</dbReference>
<evidence type="ECO:0000256" key="10">
    <source>
        <dbReference type="ARBA" id="ARBA00023273"/>
    </source>
</evidence>
<dbReference type="GO" id="GO:0030027">
    <property type="term" value="C:lamellipodium"/>
    <property type="evidence" value="ECO:0007669"/>
    <property type="project" value="UniProtKB-SubCell"/>
</dbReference>
<keyword evidence="7" id="KW-0729">SH3-binding</keyword>
<name>A0A3Q3N5I9_9LABR</name>
<dbReference type="InterPro" id="IPR011993">
    <property type="entry name" value="PH-like_dom_sf"/>
</dbReference>
<evidence type="ECO:0000256" key="4">
    <source>
        <dbReference type="ARBA" id="ARBA00009785"/>
    </source>
</evidence>
<evidence type="ECO:0000256" key="9">
    <source>
        <dbReference type="ARBA" id="ARBA00023212"/>
    </source>
</evidence>
<dbReference type="PROSITE" id="PS50229">
    <property type="entry name" value="WH1"/>
    <property type="match status" value="1"/>
</dbReference>
<dbReference type="InterPro" id="IPR014885">
    <property type="entry name" value="VASP_tetra"/>
</dbReference>
<evidence type="ECO:0000256" key="1">
    <source>
        <dbReference type="ARBA" id="ARBA00004245"/>
    </source>
</evidence>
<dbReference type="STRING" id="56723.ENSLBEP00000029155"/>
<dbReference type="Proteomes" id="UP000261660">
    <property type="component" value="Unplaced"/>
</dbReference>
<dbReference type="GO" id="GO:0030838">
    <property type="term" value="P:positive regulation of actin filament polymerization"/>
    <property type="evidence" value="ECO:0007669"/>
    <property type="project" value="TreeGrafter"/>
</dbReference>
<keyword evidence="5" id="KW-0963">Cytoplasm</keyword>
<keyword evidence="14" id="KW-1185">Reference proteome</keyword>
<feature type="compositionally biased region" description="Low complexity" evidence="11">
    <location>
        <begin position="154"/>
        <end position="173"/>
    </location>
</feature>
<organism evidence="13 14">
    <name type="scientific">Labrus bergylta</name>
    <name type="common">ballan wrasse</name>
    <dbReference type="NCBI Taxonomy" id="56723"/>
    <lineage>
        <taxon>Eukaryota</taxon>
        <taxon>Metazoa</taxon>
        <taxon>Chordata</taxon>
        <taxon>Craniata</taxon>
        <taxon>Vertebrata</taxon>
        <taxon>Euteleostomi</taxon>
        <taxon>Actinopterygii</taxon>
        <taxon>Neopterygii</taxon>
        <taxon>Teleostei</taxon>
        <taxon>Neoteleostei</taxon>
        <taxon>Acanthomorphata</taxon>
        <taxon>Eupercaria</taxon>
        <taxon>Labriformes</taxon>
        <taxon>Labridae</taxon>
        <taxon>Labrus</taxon>
    </lineage>
</organism>
<dbReference type="PANTHER" id="PTHR11202">
    <property type="entry name" value="SPROUTY-RELATED, EVH1 DOMAIN-CONTAINING PROTEIN FAMILY MEMBER"/>
    <property type="match status" value="1"/>
</dbReference>
<dbReference type="Gene3D" id="1.20.5.1160">
    <property type="entry name" value="Vasodilator-stimulated phosphoprotein"/>
    <property type="match status" value="1"/>
</dbReference>
<dbReference type="GO" id="GO:0030036">
    <property type="term" value="P:actin cytoskeleton organization"/>
    <property type="evidence" value="ECO:0007669"/>
    <property type="project" value="TreeGrafter"/>
</dbReference>
<accession>A0A3Q3N5I9</accession>
<reference evidence="13" key="1">
    <citation type="submission" date="2025-08" db="UniProtKB">
        <authorList>
            <consortium name="Ensembl"/>
        </authorList>
    </citation>
    <scope>IDENTIFICATION</scope>
</reference>
<dbReference type="OrthoDB" id="31170at2759"/>
<dbReference type="Pfam" id="PF00568">
    <property type="entry name" value="WH1"/>
    <property type="match status" value="1"/>
</dbReference>
<dbReference type="GeneID" id="109993214"/>
<feature type="region of interest" description="Disordered" evidence="11">
    <location>
        <begin position="240"/>
        <end position="363"/>
    </location>
</feature>
<evidence type="ECO:0000256" key="2">
    <source>
        <dbReference type="ARBA" id="ARBA00004486"/>
    </source>
</evidence>
<keyword evidence="8" id="KW-0009">Actin-binding</keyword>
<evidence type="ECO:0000256" key="7">
    <source>
        <dbReference type="ARBA" id="ARBA00023036"/>
    </source>
</evidence>
<feature type="region of interest" description="Disordered" evidence="11">
    <location>
        <begin position="121"/>
        <end position="228"/>
    </location>
</feature>
<dbReference type="Gene3D" id="2.30.29.30">
    <property type="entry name" value="Pleckstrin-homology domain (PH domain)/Phosphotyrosine-binding domain (PTB)"/>
    <property type="match status" value="1"/>
</dbReference>
<dbReference type="GO" id="GO:0017124">
    <property type="term" value="F:SH3 domain binding"/>
    <property type="evidence" value="ECO:0007669"/>
    <property type="project" value="UniProtKB-KW"/>
</dbReference>
<dbReference type="CDD" id="cd01207">
    <property type="entry name" value="EVH1_Ena_VASP-like"/>
    <property type="match status" value="1"/>
</dbReference>
<evidence type="ECO:0000256" key="6">
    <source>
        <dbReference type="ARBA" id="ARBA00022553"/>
    </source>
</evidence>
<evidence type="ECO:0000259" key="12">
    <source>
        <dbReference type="PROSITE" id="PS50229"/>
    </source>
</evidence>
<evidence type="ECO:0000256" key="3">
    <source>
        <dbReference type="ARBA" id="ARBA00004510"/>
    </source>
</evidence>
<dbReference type="GO" id="GO:0005925">
    <property type="term" value="C:focal adhesion"/>
    <property type="evidence" value="ECO:0007669"/>
    <property type="project" value="UniProtKB-ARBA"/>
</dbReference>
<feature type="compositionally biased region" description="Basic and acidic residues" evidence="11">
    <location>
        <begin position="130"/>
        <end position="153"/>
    </location>
</feature>
<dbReference type="AlphaFoldDB" id="A0A3Q3N5I9"/>
<dbReference type="PANTHER" id="PTHR11202:SF12">
    <property type="entry name" value="VASODILATOR-STIMULATED PHOSPHOPROTEIN"/>
    <property type="match status" value="1"/>
</dbReference>
<dbReference type="GO" id="GO:0005829">
    <property type="term" value="C:cytosol"/>
    <property type="evidence" value="ECO:0007669"/>
    <property type="project" value="UniProtKB-ARBA"/>
</dbReference>
<evidence type="ECO:0000313" key="13">
    <source>
        <dbReference type="Ensembl" id="ENSLBEP00000029155.1"/>
    </source>
</evidence>
<sequence>MSESNICQVRATVMLYDDTNKRWVPAGSDSPAFSRVQIFHNPVANTYRVVGRKLQADQQVVINCPIIKGMKYNQATPNFHQWRDPKQVWGLNFGSKEDAALFAHSMMQALEALSVQADSAQRGASAQELEQNRRLERQRQEQQEKDSLEEERQASAAKPVPLAAPSAPSAAQLAPPPPPGPPCPPAPAPPPPPPPPPSWSNVPPAPSPPSAQTSGGSSGVGGGGGNNLAAALAGAKLRKTVTGEGGEATQDSKPALASGGGGAGNLMGEMSAILARRKKAADDPAGKKAEHKEDSNCSKSKFSGAGEKQGKAQEHSASTQRPKHFPNNQRDSTSPFFKPPNASVSRIKVSKKGSEGEGSDIDMEQFKQEIVGEMKRELQKVKDEIIMALLQELRSSQQE</sequence>
<keyword evidence="10" id="KW-0966">Cell projection</keyword>
<reference evidence="13" key="2">
    <citation type="submission" date="2025-09" db="UniProtKB">
        <authorList>
            <consortium name="Ensembl"/>
        </authorList>
    </citation>
    <scope>IDENTIFICATION</scope>
</reference>
<protein>
    <submittedName>
        <fullName evidence="13">Vasodilator-stimulated phosphoprotein-like</fullName>
    </submittedName>
</protein>
<dbReference type="GO" id="GO:0007411">
    <property type="term" value="P:axon guidance"/>
    <property type="evidence" value="ECO:0007669"/>
    <property type="project" value="TreeGrafter"/>
</dbReference>